<dbReference type="OrthoDB" id="3182403at2"/>
<dbReference type="Proteomes" id="UP000030636">
    <property type="component" value="Chromosome"/>
</dbReference>
<feature type="region of interest" description="Disordered" evidence="2">
    <location>
        <begin position="118"/>
        <end position="140"/>
    </location>
</feature>
<dbReference type="AlphaFoldDB" id="A0A0A7IAY7"/>
<evidence type="ECO:0008006" key="6">
    <source>
        <dbReference type="Google" id="ProtNLM"/>
    </source>
</evidence>
<feature type="coiled-coil region" evidence="1">
    <location>
        <begin position="46"/>
        <end position="73"/>
    </location>
</feature>
<keyword evidence="1" id="KW-0175">Coiled coil</keyword>
<feature type="compositionally biased region" description="Polar residues" evidence="2">
    <location>
        <begin position="119"/>
        <end position="130"/>
    </location>
</feature>
<name>A0A0A7IAY7_9BIFI</name>
<protein>
    <recommendedName>
        <fullName evidence="6">Phage minor structural protein</fullName>
    </recommendedName>
</protein>
<keyword evidence="5" id="KW-1185">Reference proteome</keyword>
<keyword evidence="3" id="KW-1133">Transmembrane helix</keyword>
<evidence type="ECO:0000256" key="1">
    <source>
        <dbReference type="SAM" id="Coils"/>
    </source>
</evidence>
<feature type="transmembrane region" description="Helical" evidence="3">
    <location>
        <begin position="6"/>
        <end position="26"/>
    </location>
</feature>
<evidence type="ECO:0000256" key="3">
    <source>
        <dbReference type="SAM" id="Phobius"/>
    </source>
</evidence>
<dbReference type="RefSeq" id="WP_039171930.1">
    <property type="nucleotide sequence ID" value="NZ_CP007457.1"/>
</dbReference>
<dbReference type="STRING" id="1447715.AH67_05145"/>
<proteinExistence type="predicted"/>
<dbReference type="HOGENOM" id="CLU_1831241_0_0_11"/>
<keyword evidence="3" id="KW-0472">Membrane</keyword>
<keyword evidence="3" id="KW-0812">Transmembrane</keyword>
<sequence length="140" mass="16211">MKFLSVEVLTMIATVLGSNGVLYLIAKTMLTRWETKHPVVMRDDRVDELRAHVDELRSQVDELRDTQQILRAAVIELAYLRISDKHERYSKRGWAHPNEKRVVQRIYVAYHSLGGNGTGSELNREVQNMPSYPPDEHEPE</sequence>
<gene>
    <name evidence="4" type="ORF">AH67_05145</name>
</gene>
<accession>A0A0A7IAY7</accession>
<evidence type="ECO:0000313" key="4">
    <source>
        <dbReference type="EMBL" id="AIZ16390.1"/>
    </source>
</evidence>
<organism evidence="4 5">
    <name type="scientific">Bifidobacterium pseudolongum PV8-2</name>
    <dbReference type="NCBI Taxonomy" id="1447715"/>
    <lineage>
        <taxon>Bacteria</taxon>
        <taxon>Bacillati</taxon>
        <taxon>Actinomycetota</taxon>
        <taxon>Actinomycetes</taxon>
        <taxon>Bifidobacteriales</taxon>
        <taxon>Bifidobacteriaceae</taxon>
        <taxon>Bifidobacterium</taxon>
    </lineage>
</organism>
<reference evidence="4 5" key="1">
    <citation type="journal article" date="2015" name="Genome Announc.">
        <title>Bifidobacterium pseudolongum Strain PV8-2, Isolated from a Stool Sample of an Anemic Kenyan Infant.</title>
        <authorList>
            <person name="Vazquez-Gutierrez P."/>
            <person name="Lacroix C."/>
            <person name="Chassard C."/>
            <person name="Klumpp J."/>
            <person name="Stevens M.J."/>
            <person name="Jans C."/>
        </authorList>
    </citation>
    <scope>NUCLEOTIDE SEQUENCE [LARGE SCALE GENOMIC DNA]</scope>
    <source>
        <strain evidence="4 5">PV8-2</strain>
    </source>
</reference>
<dbReference type="EMBL" id="CP007457">
    <property type="protein sequence ID" value="AIZ16390.1"/>
    <property type="molecule type" value="Genomic_DNA"/>
</dbReference>
<evidence type="ECO:0000313" key="5">
    <source>
        <dbReference type="Proteomes" id="UP000030636"/>
    </source>
</evidence>
<evidence type="ECO:0000256" key="2">
    <source>
        <dbReference type="SAM" id="MobiDB-lite"/>
    </source>
</evidence>
<dbReference type="KEGG" id="bpsp:AH67_05145"/>